<dbReference type="InterPro" id="IPR052709">
    <property type="entry name" value="Transposase-MT_Hybrid"/>
</dbReference>
<evidence type="ECO:0000313" key="2">
    <source>
        <dbReference type="Proteomes" id="UP001235939"/>
    </source>
</evidence>
<dbReference type="Proteomes" id="UP001235939">
    <property type="component" value="Chromosome 21"/>
</dbReference>
<reference evidence="1 2" key="1">
    <citation type="submission" date="2022-01" db="EMBL/GenBank/DDBJ databases">
        <title>A chromosomal length assembly of Cordylochernes scorpioides.</title>
        <authorList>
            <person name="Zeh D."/>
            <person name="Zeh J."/>
        </authorList>
    </citation>
    <scope>NUCLEOTIDE SEQUENCE [LARGE SCALE GENOMIC DNA]</scope>
    <source>
        <strain evidence="1">IN4F17</strain>
        <tissue evidence="1">Whole Body</tissue>
    </source>
</reference>
<evidence type="ECO:0000313" key="1">
    <source>
        <dbReference type="EMBL" id="UYV82077.1"/>
    </source>
</evidence>
<dbReference type="InterPro" id="IPR036397">
    <property type="entry name" value="RNaseH_sf"/>
</dbReference>
<keyword evidence="2" id="KW-1185">Reference proteome</keyword>
<gene>
    <name evidence="1" type="ORF">LAZ67_21000719</name>
</gene>
<dbReference type="Gene3D" id="3.30.420.10">
    <property type="entry name" value="Ribonuclease H-like superfamily/Ribonuclease H"/>
    <property type="match status" value="1"/>
</dbReference>
<name>A0ABY6LLL6_9ARAC</name>
<dbReference type="PANTHER" id="PTHR46060">
    <property type="entry name" value="MARINER MOS1 TRANSPOSASE-LIKE PROTEIN"/>
    <property type="match status" value="1"/>
</dbReference>
<accession>A0ABY6LLL6</accession>
<protein>
    <submittedName>
        <fullName evidence="1">Uncharacterized protein</fullName>
    </submittedName>
</protein>
<dbReference type="EMBL" id="CP092883">
    <property type="protein sequence ID" value="UYV82077.1"/>
    <property type="molecule type" value="Genomic_DNA"/>
</dbReference>
<sequence length="117" mass="13209">MEYTILTGKTSGRHIPGHSPIRFVDQLKELTGLTVTEMLEIGVTPTYSPDVAPSDFHLFPELKKNLGGTQFQDDDELEEAGLGFQRGQAAEFFDSGFHKWVSRMQKCVERNGEYVEK</sequence>
<organism evidence="1 2">
    <name type="scientific">Cordylochernes scorpioides</name>
    <dbReference type="NCBI Taxonomy" id="51811"/>
    <lineage>
        <taxon>Eukaryota</taxon>
        <taxon>Metazoa</taxon>
        <taxon>Ecdysozoa</taxon>
        <taxon>Arthropoda</taxon>
        <taxon>Chelicerata</taxon>
        <taxon>Arachnida</taxon>
        <taxon>Pseudoscorpiones</taxon>
        <taxon>Cheliferoidea</taxon>
        <taxon>Chernetidae</taxon>
        <taxon>Cordylochernes</taxon>
    </lineage>
</organism>
<proteinExistence type="predicted"/>
<dbReference type="PANTHER" id="PTHR46060:SF1">
    <property type="entry name" value="MARINER MOS1 TRANSPOSASE-LIKE PROTEIN"/>
    <property type="match status" value="1"/>
</dbReference>